<reference evidence="9" key="1">
    <citation type="submission" date="2022-10" db="EMBL/GenBank/DDBJ databases">
        <title>Novel sulphate-reducing endosymbionts in the free-living metamonad Anaeramoeba.</title>
        <authorList>
            <person name="Jerlstrom-Hultqvist J."/>
            <person name="Cepicka I."/>
            <person name="Gallot-Lavallee L."/>
            <person name="Salas-Leiva D."/>
            <person name="Curtis B.A."/>
            <person name="Zahonova K."/>
            <person name="Pipaliya S."/>
            <person name="Dacks J."/>
            <person name="Roger A.J."/>
        </authorList>
    </citation>
    <scope>NUCLEOTIDE SEQUENCE</scope>
    <source>
        <strain evidence="9">BMAN</strain>
    </source>
</reference>
<feature type="transmembrane region" description="Helical" evidence="8">
    <location>
        <begin position="219"/>
        <end position="239"/>
    </location>
</feature>
<keyword evidence="10" id="KW-1185">Reference proteome</keyword>
<dbReference type="SMART" id="SM00679">
    <property type="entry name" value="CTNS"/>
    <property type="match status" value="2"/>
</dbReference>
<organism evidence="9 10">
    <name type="scientific">Anaeramoeba ignava</name>
    <name type="common">Anaerobic marine amoeba</name>
    <dbReference type="NCBI Taxonomy" id="1746090"/>
    <lineage>
        <taxon>Eukaryota</taxon>
        <taxon>Metamonada</taxon>
        <taxon>Anaeramoebidae</taxon>
        <taxon>Anaeramoeba</taxon>
    </lineage>
</organism>
<evidence type="ECO:0000256" key="1">
    <source>
        <dbReference type="ARBA" id="ARBA00004127"/>
    </source>
</evidence>
<protein>
    <submittedName>
        <fullName evidence="9">Cystinosin</fullName>
    </submittedName>
</protein>
<evidence type="ECO:0000256" key="8">
    <source>
        <dbReference type="SAM" id="Phobius"/>
    </source>
</evidence>
<dbReference type="PANTHER" id="PTHR13131:SF5">
    <property type="entry name" value="CYSTINOSIN"/>
    <property type="match status" value="1"/>
</dbReference>
<sequence>MTNTLEIISTIIGFGYTISWSISFFPQIIENWERKSVVGLSFEFLGYNFTGHFAYMIFNTLLYWNKHILSIYYDDHPGSPRPVQINDVVFSLLAVSLTLWQIIQCFIYHRGKQKLSLIAIILIILQWILIVIMLTLSLTKILGWMIFLNFLGGIKIVATIIKYTPQAWMNYKRKSTIGWSIMNVILDFTGGCLSILQMIDSIDKKNWSDFKLGNLPKVGLGVLSIIFDLYFLMQHYIFYRTKITDKKRSFWERIFCCHKNKEKEERSSLIKSAEDEQKQNEIKMKN</sequence>
<keyword evidence="4" id="KW-0677">Repeat</keyword>
<feature type="transmembrane region" description="Helical" evidence="8">
    <location>
        <begin position="141"/>
        <end position="164"/>
    </location>
</feature>
<evidence type="ECO:0000256" key="4">
    <source>
        <dbReference type="ARBA" id="ARBA00022737"/>
    </source>
</evidence>
<comment type="subcellular location">
    <subcellularLocation>
        <location evidence="1">Endomembrane system</location>
        <topology evidence="1">Multi-pass membrane protein</topology>
    </subcellularLocation>
</comment>
<dbReference type="NCBIfam" id="TIGR00951">
    <property type="entry name" value="2A43"/>
    <property type="match status" value="1"/>
</dbReference>
<gene>
    <name evidence="9" type="ORF">M0811_04522</name>
</gene>
<dbReference type="OrthoDB" id="75720at2759"/>
<proteinExistence type="predicted"/>
<feature type="transmembrane region" description="Helical" evidence="8">
    <location>
        <begin position="115"/>
        <end position="135"/>
    </location>
</feature>
<dbReference type="Proteomes" id="UP001149090">
    <property type="component" value="Unassembled WGS sequence"/>
</dbReference>
<keyword evidence="3 8" id="KW-0812">Transmembrane</keyword>
<evidence type="ECO:0000256" key="6">
    <source>
        <dbReference type="ARBA" id="ARBA00023136"/>
    </source>
</evidence>
<evidence type="ECO:0000256" key="2">
    <source>
        <dbReference type="ARBA" id="ARBA00022448"/>
    </source>
</evidence>
<comment type="caution">
    <text evidence="9">The sequence shown here is derived from an EMBL/GenBank/DDBJ whole genome shotgun (WGS) entry which is preliminary data.</text>
</comment>
<name>A0A9Q0LUL0_ANAIG</name>
<evidence type="ECO:0000313" key="9">
    <source>
        <dbReference type="EMBL" id="KAJ5078799.1"/>
    </source>
</evidence>
<dbReference type="InterPro" id="IPR006603">
    <property type="entry name" value="PQ-loop_rpt"/>
</dbReference>
<dbReference type="GO" id="GO:0012505">
    <property type="term" value="C:endomembrane system"/>
    <property type="evidence" value="ECO:0007669"/>
    <property type="project" value="UniProtKB-SubCell"/>
</dbReference>
<dbReference type="GO" id="GO:0015184">
    <property type="term" value="F:L-cystine transmembrane transporter activity"/>
    <property type="evidence" value="ECO:0007669"/>
    <property type="project" value="TreeGrafter"/>
</dbReference>
<dbReference type="PANTHER" id="PTHR13131">
    <property type="entry name" value="CYSTINOSIN"/>
    <property type="match status" value="1"/>
</dbReference>
<evidence type="ECO:0000256" key="3">
    <source>
        <dbReference type="ARBA" id="ARBA00022692"/>
    </source>
</evidence>
<feature type="transmembrane region" description="Helical" evidence="8">
    <location>
        <begin position="176"/>
        <end position="199"/>
    </location>
</feature>
<evidence type="ECO:0000313" key="10">
    <source>
        <dbReference type="Proteomes" id="UP001149090"/>
    </source>
</evidence>
<feature type="transmembrane region" description="Helical" evidence="8">
    <location>
        <begin position="6"/>
        <end position="25"/>
    </location>
</feature>
<keyword evidence="6 8" id="KW-0472">Membrane</keyword>
<dbReference type="Gene3D" id="1.20.1280.290">
    <property type="match status" value="2"/>
</dbReference>
<feature type="transmembrane region" description="Helical" evidence="8">
    <location>
        <begin position="37"/>
        <end position="58"/>
    </location>
</feature>
<feature type="region of interest" description="Disordered" evidence="7">
    <location>
        <begin position="267"/>
        <end position="286"/>
    </location>
</feature>
<evidence type="ECO:0000256" key="5">
    <source>
        <dbReference type="ARBA" id="ARBA00022989"/>
    </source>
</evidence>
<dbReference type="EMBL" id="JAPDFW010000044">
    <property type="protein sequence ID" value="KAJ5078799.1"/>
    <property type="molecule type" value="Genomic_DNA"/>
</dbReference>
<dbReference type="GO" id="GO:0005774">
    <property type="term" value="C:vacuolar membrane"/>
    <property type="evidence" value="ECO:0007669"/>
    <property type="project" value="TreeGrafter"/>
</dbReference>
<dbReference type="AlphaFoldDB" id="A0A9Q0LUL0"/>
<evidence type="ECO:0000256" key="7">
    <source>
        <dbReference type="SAM" id="MobiDB-lite"/>
    </source>
</evidence>
<dbReference type="OMA" id="WIDVIYT"/>
<dbReference type="InterPro" id="IPR005282">
    <property type="entry name" value="LC_transporter"/>
</dbReference>
<dbReference type="Pfam" id="PF04193">
    <property type="entry name" value="PQ-loop"/>
    <property type="match status" value="2"/>
</dbReference>
<accession>A0A9Q0LUL0</accession>
<keyword evidence="5 8" id="KW-1133">Transmembrane helix</keyword>
<keyword evidence="2" id="KW-0813">Transport</keyword>